<gene>
    <name evidence="1" type="ORF">LCGC14_0548290</name>
</gene>
<evidence type="ECO:0000313" key="1">
    <source>
        <dbReference type="EMBL" id="KKN58823.1"/>
    </source>
</evidence>
<comment type="caution">
    <text evidence="1">The sequence shown here is derived from an EMBL/GenBank/DDBJ whole genome shotgun (WGS) entry which is preliminary data.</text>
</comment>
<accession>A0A0F9UZ04</accession>
<dbReference type="EMBL" id="LAZR01000747">
    <property type="protein sequence ID" value="KKN58823.1"/>
    <property type="molecule type" value="Genomic_DNA"/>
</dbReference>
<proteinExistence type="predicted"/>
<protein>
    <submittedName>
        <fullName evidence="1">Uncharacterized protein</fullName>
    </submittedName>
</protein>
<reference evidence="1" key="1">
    <citation type="journal article" date="2015" name="Nature">
        <title>Complex archaea that bridge the gap between prokaryotes and eukaryotes.</title>
        <authorList>
            <person name="Spang A."/>
            <person name="Saw J.H."/>
            <person name="Jorgensen S.L."/>
            <person name="Zaremba-Niedzwiedzka K."/>
            <person name="Martijn J."/>
            <person name="Lind A.E."/>
            <person name="van Eijk R."/>
            <person name="Schleper C."/>
            <person name="Guy L."/>
            <person name="Ettema T.J."/>
        </authorList>
    </citation>
    <scope>NUCLEOTIDE SEQUENCE</scope>
</reference>
<organism evidence="1">
    <name type="scientific">marine sediment metagenome</name>
    <dbReference type="NCBI Taxonomy" id="412755"/>
    <lineage>
        <taxon>unclassified sequences</taxon>
        <taxon>metagenomes</taxon>
        <taxon>ecological metagenomes</taxon>
    </lineage>
</organism>
<name>A0A0F9UZ04_9ZZZZ</name>
<dbReference type="AlphaFoldDB" id="A0A0F9UZ04"/>
<sequence>MYLAVRQPLINGNVPDIAVLSSEKLIVKEVMNSESDSQFESKDYPGAKKIKVKVG</sequence>